<feature type="transmembrane region" description="Helical" evidence="9">
    <location>
        <begin position="362"/>
        <end position="382"/>
    </location>
</feature>
<comment type="similarity">
    <text evidence="3 9">Belongs to the nonaspanin (TM9SF) (TC 9.A.2) family.</text>
</comment>
<proteinExistence type="inferred from homology"/>
<dbReference type="Pfam" id="PF02990">
    <property type="entry name" value="EMP70"/>
    <property type="match status" value="1"/>
</dbReference>
<sequence>MQNRSIVSSCVLILTLNLIERVAGFYVPGVAPVEFSKGQVIEVKAVKMTSTHTQLPYEYYSLPFCRPKNNTIVYKSENLGEVLRGDRIVSTAYEVKMATAQSCKVLCHDPYKPMLWSEEESKLVASRIQHHYYVHLIVDNLPCATRFEMLDTNQPQYEHGYRLGFIEDGTPYINNHLKLILKYHTEDGINFRVVGFEVVTKSIAFSDLTFDGNSCTFPEKPKKQEINLQDNTEILFTYEVLWEASDIRWASRWDTYLAMSDAQIHWFSIINSVVVIFFLSGILTMIIIRTLRRDIARYNKDEDMEDTMEETGWKLVHGDVFRPPLHPKLFAAVVGTGIQLFFMTFITIFFAMLGMLSPASRGALMTVAIFLFVFMGLFAGYFSGRMYRTLRGNQWKKSAFLVSLY</sequence>
<dbReference type="SUPFAM" id="SSF103473">
    <property type="entry name" value="MFS general substrate transporter"/>
    <property type="match status" value="1"/>
</dbReference>
<dbReference type="PANTHER" id="PTHR10766:SF55">
    <property type="entry name" value="TRANSMEMBRANE 9 SUPERFAMILY MEMBER 4"/>
    <property type="match status" value="1"/>
</dbReference>
<keyword evidence="4 9" id="KW-0812">Transmembrane</keyword>
<evidence type="ECO:0000313" key="10">
    <source>
        <dbReference type="Proteomes" id="UP000694941"/>
    </source>
</evidence>
<feature type="transmembrane region" description="Helical" evidence="9">
    <location>
        <begin position="329"/>
        <end position="356"/>
    </location>
</feature>
<evidence type="ECO:0000256" key="4">
    <source>
        <dbReference type="ARBA" id="ARBA00022692"/>
    </source>
</evidence>
<dbReference type="RefSeq" id="XP_013789889.2">
    <property type="nucleotide sequence ID" value="XM_013934435.2"/>
</dbReference>
<keyword evidence="7" id="KW-0333">Golgi apparatus</keyword>
<keyword evidence="8 9" id="KW-0472">Membrane</keyword>
<dbReference type="PANTHER" id="PTHR10766">
    <property type="entry name" value="TRANSMEMBRANE 9 SUPERFAMILY PROTEIN"/>
    <property type="match status" value="1"/>
</dbReference>
<accession>A0ABM1BW95</accession>
<organism evidence="10 11">
    <name type="scientific">Limulus polyphemus</name>
    <name type="common">Atlantic horseshoe crab</name>
    <dbReference type="NCBI Taxonomy" id="6850"/>
    <lineage>
        <taxon>Eukaryota</taxon>
        <taxon>Metazoa</taxon>
        <taxon>Ecdysozoa</taxon>
        <taxon>Arthropoda</taxon>
        <taxon>Chelicerata</taxon>
        <taxon>Merostomata</taxon>
        <taxon>Xiphosura</taxon>
        <taxon>Limulidae</taxon>
        <taxon>Limulus</taxon>
    </lineage>
</organism>
<keyword evidence="5 9" id="KW-0732">Signal</keyword>
<feature type="transmembrane region" description="Helical" evidence="9">
    <location>
        <begin position="266"/>
        <end position="288"/>
    </location>
</feature>
<dbReference type="InterPro" id="IPR036259">
    <property type="entry name" value="MFS_trans_sf"/>
</dbReference>
<evidence type="ECO:0000256" key="2">
    <source>
        <dbReference type="ARBA" id="ARBA00004555"/>
    </source>
</evidence>
<evidence type="ECO:0000256" key="9">
    <source>
        <dbReference type="RuleBase" id="RU363079"/>
    </source>
</evidence>
<protein>
    <recommendedName>
        <fullName evidence="9">Transmembrane 9 superfamily member</fullName>
    </recommendedName>
</protein>
<gene>
    <name evidence="11" type="primary">LOC106473755</name>
</gene>
<evidence type="ECO:0000256" key="1">
    <source>
        <dbReference type="ARBA" id="ARBA00004141"/>
    </source>
</evidence>
<evidence type="ECO:0000256" key="8">
    <source>
        <dbReference type="ARBA" id="ARBA00023136"/>
    </source>
</evidence>
<dbReference type="GeneID" id="106473755"/>
<evidence type="ECO:0000256" key="5">
    <source>
        <dbReference type="ARBA" id="ARBA00022729"/>
    </source>
</evidence>
<comment type="caution">
    <text evidence="9">Lacks conserved residue(s) required for the propagation of feature annotation.</text>
</comment>
<dbReference type="InterPro" id="IPR004240">
    <property type="entry name" value="EMP70"/>
</dbReference>
<evidence type="ECO:0000256" key="7">
    <source>
        <dbReference type="ARBA" id="ARBA00023034"/>
    </source>
</evidence>
<comment type="subcellular location">
    <subcellularLocation>
        <location evidence="2">Golgi apparatus</location>
    </subcellularLocation>
    <subcellularLocation>
        <location evidence="1">Membrane</location>
        <topology evidence="1">Multi-pass membrane protein</topology>
    </subcellularLocation>
</comment>
<name>A0ABM1BW95_LIMPO</name>
<evidence type="ECO:0000313" key="11">
    <source>
        <dbReference type="RefSeq" id="XP_013789889.2"/>
    </source>
</evidence>
<dbReference type="Proteomes" id="UP000694941">
    <property type="component" value="Unplaced"/>
</dbReference>
<keyword evidence="10" id="KW-1185">Reference proteome</keyword>
<evidence type="ECO:0000256" key="3">
    <source>
        <dbReference type="ARBA" id="ARBA00005227"/>
    </source>
</evidence>
<feature type="chain" id="PRO_5045010668" description="Transmembrane 9 superfamily member" evidence="9">
    <location>
        <begin position="25"/>
        <end position="405"/>
    </location>
</feature>
<keyword evidence="6 9" id="KW-1133">Transmembrane helix</keyword>
<reference evidence="11" key="1">
    <citation type="submission" date="2025-08" db="UniProtKB">
        <authorList>
            <consortium name="RefSeq"/>
        </authorList>
    </citation>
    <scope>IDENTIFICATION</scope>
    <source>
        <tissue evidence="11">Muscle</tissue>
    </source>
</reference>
<evidence type="ECO:0000256" key="6">
    <source>
        <dbReference type="ARBA" id="ARBA00022989"/>
    </source>
</evidence>
<feature type="signal peptide" evidence="9">
    <location>
        <begin position="1"/>
        <end position="24"/>
    </location>
</feature>